<evidence type="ECO:0000256" key="13">
    <source>
        <dbReference type="ARBA" id="ARBA00023315"/>
    </source>
</evidence>
<comment type="catalytic activity">
    <reaction evidence="20">
        <text>1-octadecanoyl-sn-glycero-3-phosphate + (9Z)-octadecenoyl-CoA = 1-octadecanoyl-2-(9Z-octadecenoyl)-sn-glycero-3-phosphate + CoA</text>
        <dbReference type="Rhea" id="RHEA:37163"/>
        <dbReference type="ChEBI" id="CHEBI:57287"/>
        <dbReference type="ChEBI" id="CHEBI:57387"/>
        <dbReference type="ChEBI" id="CHEBI:74560"/>
        <dbReference type="ChEBI" id="CHEBI:74565"/>
    </reaction>
    <physiologicalReaction direction="left-to-right" evidence="20">
        <dbReference type="Rhea" id="RHEA:37164"/>
    </physiologicalReaction>
</comment>
<dbReference type="EC" id="2.3.1.51" evidence="5"/>
<dbReference type="InterPro" id="IPR029058">
    <property type="entry name" value="AB_hydrolase_fold"/>
</dbReference>
<keyword evidence="8" id="KW-0551">Lipid droplet</keyword>
<keyword evidence="27" id="KW-1185">Reference proteome</keyword>
<keyword evidence="6" id="KW-0963">Cytoplasm</keyword>
<dbReference type="SUPFAM" id="SSF53474">
    <property type="entry name" value="alpha/beta-Hydrolases"/>
    <property type="match status" value="1"/>
</dbReference>
<evidence type="ECO:0000256" key="7">
    <source>
        <dbReference type="ARBA" id="ARBA00022516"/>
    </source>
</evidence>
<dbReference type="GO" id="GO:0030154">
    <property type="term" value="P:cell differentiation"/>
    <property type="evidence" value="ECO:0007669"/>
    <property type="project" value="UniProtKB-KW"/>
</dbReference>
<feature type="domain" description="AB hydrolase-1" evidence="25">
    <location>
        <begin position="76"/>
        <end position="333"/>
    </location>
</feature>
<comment type="similarity">
    <text evidence="15">Belongs to the peptidase S33 family. ABHD4/ABHD5 subfamily.</text>
</comment>
<dbReference type="STRING" id="568069.A0A1J1ICG4"/>
<evidence type="ECO:0000256" key="3">
    <source>
        <dbReference type="ARBA" id="ARBA00004496"/>
    </source>
</evidence>
<evidence type="ECO:0000256" key="20">
    <source>
        <dbReference type="ARBA" id="ARBA00047543"/>
    </source>
</evidence>
<evidence type="ECO:0000256" key="2">
    <source>
        <dbReference type="ARBA" id="ARBA00000816"/>
    </source>
</evidence>
<dbReference type="GO" id="GO:0052689">
    <property type="term" value="F:carboxylic ester hydrolase activity"/>
    <property type="evidence" value="ECO:0007669"/>
    <property type="project" value="TreeGrafter"/>
</dbReference>
<comment type="subcellular location">
    <subcellularLocation>
        <location evidence="3">Cytoplasm</location>
    </subcellularLocation>
    <subcellularLocation>
        <location evidence="4">Lipid droplet</location>
    </subcellularLocation>
</comment>
<dbReference type="PRINTS" id="PR00111">
    <property type="entry name" value="ABHYDROLASE"/>
</dbReference>
<keyword evidence="13" id="KW-0012">Acyltransferase</keyword>
<evidence type="ECO:0000313" key="27">
    <source>
        <dbReference type="Proteomes" id="UP000183832"/>
    </source>
</evidence>
<keyword evidence="10" id="KW-0221">Differentiation</keyword>
<gene>
    <name evidence="26" type="ORF">CLUMA_CG011295</name>
</gene>
<dbReference type="EMBL" id="CVRI01000047">
    <property type="protein sequence ID" value="CRK97920.1"/>
    <property type="molecule type" value="Genomic_DNA"/>
</dbReference>
<comment type="catalytic activity">
    <reaction evidence="1">
        <text>a 1-acyl-sn-glycero-3-phosphate + an acyl-CoA = a 1,2-diacyl-sn-glycero-3-phosphate + CoA</text>
        <dbReference type="Rhea" id="RHEA:19709"/>
        <dbReference type="ChEBI" id="CHEBI:57287"/>
        <dbReference type="ChEBI" id="CHEBI:57970"/>
        <dbReference type="ChEBI" id="CHEBI:58342"/>
        <dbReference type="ChEBI" id="CHEBI:58608"/>
        <dbReference type="EC" id="2.3.1.51"/>
    </reaction>
    <physiologicalReaction direction="left-to-right" evidence="1">
        <dbReference type="Rhea" id="RHEA:19710"/>
    </physiologicalReaction>
</comment>
<evidence type="ECO:0000256" key="18">
    <source>
        <dbReference type="ARBA" id="ARBA00045357"/>
    </source>
</evidence>
<proteinExistence type="inferred from homology"/>
<evidence type="ECO:0000256" key="12">
    <source>
        <dbReference type="ARBA" id="ARBA00023098"/>
    </source>
</evidence>
<dbReference type="InterPro" id="IPR000073">
    <property type="entry name" value="AB_hydrolase_1"/>
</dbReference>
<evidence type="ECO:0000256" key="6">
    <source>
        <dbReference type="ARBA" id="ARBA00022490"/>
    </source>
</evidence>
<name>A0A1J1ICG4_9DIPT</name>
<evidence type="ECO:0000256" key="8">
    <source>
        <dbReference type="ARBA" id="ARBA00022677"/>
    </source>
</evidence>
<organism evidence="26 27">
    <name type="scientific">Clunio marinus</name>
    <dbReference type="NCBI Taxonomy" id="568069"/>
    <lineage>
        <taxon>Eukaryota</taxon>
        <taxon>Metazoa</taxon>
        <taxon>Ecdysozoa</taxon>
        <taxon>Arthropoda</taxon>
        <taxon>Hexapoda</taxon>
        <taxon>Insecta</taxon>
        <taxon>Pterygota</taxon>
        <taxon>Neoptera</taxon>
        <taxon>Endopterygota</taxon>
        <taxon>Diptera</taxon>
        <taxon>Nematocera</taxon>
        <taxon>Chironomoidea</taxon>
        <taxon>Chironomidae</taxon>
        <taxon>Clunio</taxon>
    </lineage>
</organism>
<dbReference type="OrthoDB" id="7457040at2759"/>
<evidence type="ECO:0000256" key="23">
    <source>
        <dbReference type="ARBA" id="ARBA00048770"/>
    </source>
</evidence>
<evidence type="ECO:0000256" key="24">
    <source>
        <dbReference type="ARBA" id="ARBA00049561"/>
    </source>
</evidence>
<evidence type="ECO:0000256" key="17">
    <source>
        <dbReference type="ARBA" id="ARBA00042413"/>
    </source>
</evidence>
<evidence type="ECO:0000256" key="4">
    <source>
        <dbReference type="ARBA" id="ARBA00004502"/>
    </source>
</evidence>
<comment type="catalytic activity">
    <reaction evidence="21">
        <text>eicosanoyl-CoA + 1-(9Z-octadecenoyl)-sn-glycero-3-phosphate = 1-(9Z)-octadecenoyl-2-eicosanoyl-sn-glycero-3-phosphate + CoA</text>
        <dbReference type="Rhea" id="RHEA:37451"/>
        <dbReference type="ChEBI" id="CHEBI:57287"/>
        <dbReference type="ChEBI" id="CHEBI:57380"/>
        <dbReference type="ChEBI" id="CHEBI:74544"/>
        <dbReference type="ChEBI" id="CHEBI:74937"/>
    </reaction>
    <physiologicalReaction direction="left-to-right" evidence="21">
        <dbReference type="Rhea" id="RHEA:37452"/>
    </physiologicalReaction>
</comment>
<comment type="catalytic activity">
    <reaction evidence="23">
        <text>1-(9Z-octadecenoyl)-sn-glycero-3-phosphate + (5Z,8Z,11Z,14Z)-eicosatetraenoyl-CoA = 1-(9Z)-octadecenoyl-2-(5Z,8Z,11Z,14Z)-eicosatetraenoyl-sn-glycero-3-phosphate + CoA</text>
        <dbReference type="Rhea" id="RHEA:37443"/>
        <dbReference type="ChEBI" id="CHEBI:57287"/>
        <dbReference type="ChEBI" id="CHEBI:57368"/>
        <dbReference type="ChEBI" id="CHEBI:74544"/>
        <dbReference type="ChEBI" id="CHEBI:74928"/>
    </reaction>
    <physiologicalReaction direction="left-to-right" evidence="23">
        <dbReference type="Rhea" id="RHEA:37444"/>
    </physiologicalReaction>
</comment>
<accession>A0A1J1ICG4</accession>
<evidence type="ECO:0000256" key="11">
    <source>
        <dbReference type="ARBA" id="ARBA00022832"/>
    </source>
</evidence>
<evidence type="ECO:0000256" key="10">
    <source>
        <dbReference type="ARBA" id="ARBA00022782"/>
    </source>
</evidence>
<dbReference type="Pfam" id="PF00561">
    <property type="entry name" value="Abhydrolase_1"/>
    <property type="match status" value="1"/>
</dbReference>
<protein>
    <recommendedName>
        <fullName evidence="16">1-acylglycerol-3-phosphate O-acyltransferase ABHD5</fullName>
        <ecNumber evidence="5">2.3.1.51</ecNumber>
    </recommendedName>
    <alternativeName>
        <fullName evidence="17">Abhydrolase domain-containing protein 5</fullName>
    </alternativeName>
</protein>
<dbReference type="GO" id="GO:0005739">
    <property type="term" value="C:mitochondrion"/>
    <property type="evidence" value="ECO:0007669"/>
    <property type="project" value="TreeGrafter"/>
</dbReference>
<comment type="catalytic activity">
    <reaction evidence="24">
        <text>1-(9Z-octadecenoyl)-sn-glycero-3-phosphate + (9Z)-octadecenoyl-CoA = 1,2-di-(9Z-octadecenoyl)-sn-glycero-3-phosphate + CoA</text>
        <dbReference type="Rhea" id="RHEA:37131"/>
        <dbReference type="ChEBI" id="CHEBI:57287"/>
        <dbReference type="ChEBI" id="CHEBI:57387"/>
        <dbReference type="ChEBI" id="CHEBI:74544"/>
        <dbReference type="ChEBI" id="CHEBI:74546"/>
    </reaction>
    <physiologicalReaction direction="left-to-right" evidence="24">
        <dbReference type="Rhea" id="RHEA:37132"/>
    </physiologicalReaction>
</comment>
<dbReference type="Gene3D" id="3.40.50.1820">
    <property type="entry name" value="alpha/beta hydrolase"/>
    <property type="match status" value="1"/>
</dbReference>
<dbReference type="GO" id="GO:0005811">
    <property type="term" value="C:lipid droplet"/>
    <property type="evidence" value="ECO:0007669"/>
    <property type="project" value="UniProtKB-SubCell"/>
</dbReference>
<dbReference type="GO" id="GO:0006631">
    <property type="term" value="P:fatty acid metabolic process"/>
    <property type="evidence" value="ECO:0007669"/>
    <property type="project" value="UniProtKB-KW"/>
</dbReference>
<evidence type="ECO:0000256" key="14">
    <source>
        <dbReference type="ARBA" id="ARBA00036296"/>
    </source>
</evidence>
<dbReference type="Proteomes" id="UP000183832">
    <property type="component" value="Unassembled WGS sequence"/>
</dbReference>
<keyword evidence="11" id="KW-0276">Fatty acid metabolism</keyword>
<dbReference type="GO" id="GO:0003841">
    <property type="term" value="F:1-acylglycerol-3-phosphate O-acyltransferase activity"/>
    <property type="evidence" value="ECO:0007669"/>
    <property type="project" value="UniProtKB-EC"/>
</dbReference>
<evidence type="ECO:0000256" key="9">
    <source>
        <dbReference type="ARBA" id="ARBA00022679"/>
    </source>
</evidence>
<dbReference type="GO" id="GO:0006654">
    <property type="term" value="P:phosphatidic acid biosynthetic process"/>
    <property type="evidence" value="ECO:0007669"/>
    <property type="project" value="TreeGrafter"/>
</dbReference>
<evidence type="ECO:0000256" key="5">
    <source>
        <dbReference type="ARBA" id="ARBA00013211"/>
    </source>
</evidence>
<dbReference type="PANTHER" id="PTHR42886:SF29">
    <property type="entry name" value="PUMMELIG, ISOFORM A"/>
    <property type="match status" value="1"/>
</dbReference>
<comment type="catalytic activity">
    <reaction evidence="22">
        <text>1-(5Z,8Z,11Z,14Z-eicosatetraenoyl)-sn-glycero-3-phosphate + (9Z)-octadecenoyl-CoA = 1-(5Z,8Z,11Z,14Z)-eicosatetraenoyl-2-(9Z)-octadecenoyl-sn-glycero-3-phosphate + CoA</text>
        <dbReference type="Rhea" id="RHEA:37455"/>
        <dbReference type="ChEBI" id="CHEBI:57287"/>
        <dbReference type="ChEBI" id="CHEBI:57387"/>
        <dbReference type="ChEBI" id="CHEBI:74938"/>
        <dbReference type="ChEBI" id="CHEBI:74941"/>
    </reaction>
    <physiologicalReaction direction="left-to-right" evidence="22">
        <dbReference type="Rhea" id="RHEA:37456"/>
    </physiologicalReaction>
</comment>
<comment type="catalytic activity">
    <reaction evidence="19">
        <text>1-hexadecanoyl-sn-glycero-3-phosphate + (9Z)-octadecenoyl-CoA = 1-hexadecanoyl-2-(9Z-octadecenoyl)-sn-glycero-3-phosphate + CoA</text>
        <dbReference type="Rhea" id="RHEA:33187"/>
        <dbReference type="ChEBI" id="CHEBI:57287"/>
        <dbReference type="ChEBI" id="CHEBI:57387"/>
        <dbReference type="ChEBI" id="CHEBI:57518"/>
        <dbReference type="ChEBI" id="CHEBI:64839"/>
    </reaction>
    <physiologicalReaction direction="left-to-right" evidence="19">
        <dbReference type="Rhea" id="RHEA:33188"/>
    </physiologicalReaction>
</comment>
<evidence type="ECO:0000256" key="16">
    <source>
        <dbReference type="ARBA" id="ARBA00040731"/>
    </source>
</evidence>
<comment type="catalytic activity">
    <reaction evidence="2">
        <text>1-(9Z-octadecenoyl)-sn-glycero-3-phosphate + hexadecanoyl-CoA = 1-(9Z)-octadecenoyl-2-hexadecanoyl-sn-glycero-3-phosphate + CoA</text>
        <dbReference type="Rhea" id="RHEA:37143"/>
        <dbReference type="ChEBI" id="CHEBI:57287"/>
        <dbReference type="ChEBI" id="CHEBI:57379"/>
        <dbReference type="ChEBI" id="CHEBI:74544"/>
        <dbReference type="ChEBI" id="CHEBI:74551"/>
    </reaction>
    <physiologicalReaction direction="left-to-right" evidence="2">
        <dbReference type="Rhea" id="RHEA:37144"/>
    </physiologicalReaction>
</comment>
<evidence type="ECO:0000256" key="21">
    <source>
        <dbReference type="ARBA" id="ARBA00047849"/>
    </source>
</evidence>
<reference evidence="26 27" key="1">
    <citation type="submission" date="2015-04" db="EMBL/GenBank/DDBJ databases">
        <authorList>
            <person name="Syromyatnikov M.Y."/>
            <person name="Popov V.N."/>
        </authorList>
    </citation>
    <scope>NUCLEOTIDE SEQUENCE [LARGE SCALE GENOMIC DNA]</scope>
</reference>
<evidence type="ECO:0000259" key="25">
    <source>
        <dbReference type="Pfam" id="PF00561"/>
    </source>
</evidence>
<evidence type="ECO:0000256" key="15">
    <source>
        <dbReference type="ARBA" id="ARBA00038097"/>
    </source>
</evidence>
<keyword evidence="12" id="KW-0443">Lipid metabolism</keyword>
<evidence type="ECO:0000256" key="1">
    <source>
        <dbReference type="ARBA" id="ARBA00000300"/>
    </source>
</evidence>
<evidence type="ECO:0000256" key="19">
    <source>
        <dbReference type="ARBA" id="ARBA00047525"/>
    </source>
</evidence>
<comment type="catalytic activity">
    <reaction evidence="14">
        <text>1-(9Z-octadecenoyl)-sn-glycero-3-phosphate + octadecanoyl-CoA = 1-(9Z-octadecenoyl)-2-octadecanoyl-sn-glycero-3-phosphate + CoA</text>
        <dbReference type="Rhea" id="RHEA:37147"/>
        <dbReference type="ChEBI" id="CHEBI:57287"/>
        <dbReference type="ChEBI" id="CHEBI:57394"/>
        <dbReference type="ChEBI" id="CHEBI:74544"/>
        <dbReference type="ChEBI" id="CHEBI:74552"/>
    </reaction>
    <physiologicalReaction direction="left-to-right" evidence="14">
        <dbReference type="Rhea" id="RHEA:37148"/>
    </physiologicalReaction>
</comment>
<sequence>MAENQNIESFTEKQSLVFNLLRWSSFCNEMLRSAEKSILRFIKTPYKGFYIDVGSSVGDSDKIWTVALNETSPKTPLVLLHGLGAGCALWVLNYDDFARDRPVYAIDVLGFGRSSRPEFAQDAKMAEKQFVRSIEEWRKEVNIKKMILCGHSMGGFLGCAYALTYPDHIQHLILADPWGFPEKPEDANTKYNVPFWVKAIAYAIQPLNPLWPLRAAGPWGQWVVEKSRPDIMRKFNAVVKDETAIPQYIHQCNVQNPTGESAFHSMMAGFGWAKNPMIKRIHEIRDDVPITLLYGSKSWVDSSAGDIIRKARPNSFVNFHVINQSGHHIYADRAEEFNKLVLQACREKEEQVEDETNEE</sequence>
<keyword evidence="9" id="KW-0808">Transferase</keyword>
<dbReference type="FunFam" id="3.40.50.1820:FF:000019">
    <property type="entry name" value="1-acylglycerol-3-phosphate O-acyltransferase ABHD5"/>
    <property type="match status" value="1"/>
</dbReference>
<evidence type="ECO:0000313" key="26">
    <source>
        <dbReference type="EMBL" id="CRK97920.1"/>
    </source>
</evidence>
<keyword evidence="7" id="KW-0444">Lipid biosynthesis</keyword>
<dbReference type="PANTHER" id="PTHR42886">
    <property type="entry name" value="RE40534P-RELATED"/>
    <property type="match status" value="1"/>
</dbReference>
<evidence type="ECO:0000256" key="22">
    <source>
        <dbReference type="ARBA" id="ARBA00048632"/>
    </source>
</evidence>
<dbReference type="AlphaFoldDB" id="A0A1J1ICG4"/>
<comment type="function">
    <text evidence="18">Coenzyme A-dependent lysophosphatidic acid acyltransferase that catalyzes the transfer of an acyl group on a lysophosphatidic acid. Functions preferentially with 1-oleoyl-lysophosphatidic acid followed by 1-palmitoyl-lysophosphatidic acid, 1-stearoyl-lysophosphatidic acid and 1-arachidonoyl-lysophosphatidic acid as lipid acceptor. Functions preferentially with arachidonoyl-CoA followed by oleoyl-CoA as acyl group donors. Functions in phosphatidic acid biosynthesis. May regulate the cellular storage of triacylglycerol through activation of the phospholipase PNPLA2. Involved in keratinocyte differentiation. Regulates lipid droplet fusion.</text>
</comment>
<dbReference type="GO" id="GO:0055088">
    <property type="term" value="P:lipid homeostasis"/>
    <property type="evidence" value="ECO:0007669"/>
    <property type="project" value="TreeGrafter"/>
</dbReference>